<name>M2NH68_BAUPA</name>
<organism evidence="8 9">
    <name type="scientific">Baudoinia panamericana (strain UAMH 10762)</name>
    <name type="common">Angels' share fungus</name>
    <name type="synonym">Baudoinia compniacensis (strain UAMH 10762)</name>
    <dbReference type="NCBI Taxonomy" id="717646"/>
    <lineage>
        <taxon>Eukaryota</taxon>
        <taxon>Fungi</taxon>
        <taxon>Dikarya</taxon>
        <taxon>Ascomycota</taxon>
        <taxon>Pezizomycotina</taxon>
        <taxon>Dothideomycetes</taxon>
        <taxon>Dothideomycetidae</taxon>
        <taxon>Mycosphaerellales</taxon>
        <taxon>Teratosphaeriaceae</taxon>
        <taxon>Baudoinia</taxon>
    </lineage>
</organism>
<feature type="domain" description="Major facilitator superfamily (MFS) profile" evidence="7">
    <location>
        <begin position="99"/>
        <end position="535"/>
    </location>
</feature>
<dbReference type="OMA" id="CEPIVGF"/>
<evidence type="ECO:0000256" key="2">
    <source>
        <dbReference type="ARBA" id="ARBA00022692"/>
    </source>
</evidence>
<keyword evidence="9" id="KW-1185">Reference proteome</keyword>
<dbReference type="FunFam" id="1.20.1250.20:FF:000088">
    <property type="entry name" value="MFS multidrug transporter, putative"/>
    <property type="match status" value="1"/>
</dbReference>
<evidence type="ECO:0000256" key="4">
    <source>
        <dbReference type="ARBA" id="ARBA00023136"/>
    </source>
</evidence>
<dbReference type="Gene3D" id="1.20.1250.20">
    <property type="entry name" value="MFS general substrate transporter like domains"/>
    <property type="match status" value="1"/>
</dbReference>
<dbReference type="InterPro" id="IPR011701">
    <property type="entry name" value="MFS"/>
</dbReference>
<evidence type="ECO:0000256" key="1">
    <source>
        <dbReference type="ARBA" id="ARBA00004141"/>
    </source>
</evidence>
<evidence type="ECO:0000259" key="7">
    <source>
        <dbReference type="PROSITE" id="PS50850"/>
    </source>
</evidence>
<evidence type="ECO:0000256" key="3">
    <source>
        <dbReference type="ARBA" id="ARBA00022989"/>
    </source>
</evidence>
<gene>
    <name evidence="8" type="ORF">BAUCODRAFT_121245</name>
</gene>
<dbReference type="SUPFAM" id="SSF103473">
    <property type="entry name" value="MFS general substrate transporter"/>
    <property type="match status" value="1"/>
</dbReference>
<dbReference type="Proteomes" id="UP000011761">
    <property type="component" value="Unassembled WGS sequence"/>
</dbReference>
<feature type="region of interest" description="Disordered" evidence="5">
    <location>
        <begin position="549"/>
        <end position="584"/>
    </location>
</feature>
<dbReference type="InterPro" id="IPR020846">
    <property type="entry name" value="MFS_dom"/>
</dbReference>
<feature type="transmembrane region" description="Helical" evidence="6">
    <location>
        <begin position="511"/>
        <end position="532"/>
    </location>
</feature>
<dbReference type="GeneID" id="19107588"/>
<feature type="compositionally biased region" description="Basic and acidic residues" evidence="5">
    <location>
        <begin position="550"/>
        <end position="560"/>
    </location>
</feature>
<dbReference type="PANTHER" id="PTHR23502:SF3">
    <property type="entry name" value="MAJOR FACILITATOR SUPERFAMILY (MFS) PROFILE DOMAIN-CONTAINING PROTEIN-RELATED"/>
    <property type="match status" value="1"/>
</dbReference>
<keyword evidence="4 6" id="KW-0472">Membrane</keyword>
<comment type="subcellular location">
    <subcellularLocation>
        <location evidence="1">Membrane</location>
        <topology evidence="1">Multi-pass membrane protein</topology>
    </subcellularLocation>
</comment>
<protein>
    <recommendedName>
        <fullName evidence="7">Major facilitator superfamily (MFS) profile domain-containing protein</fullName>
    </recommendedName>
</protein>
<reference evidence="8 9" key="1">
    <citation type="journal article" date="2012" name="PLoS Pathog.">
        <title>Diverse lifestyles and strategies of plant pathogenesis encoded in the genomes of eighteen Dothideomycetes fungi.</title>
        <authorList>
            <person name="Ohm R.A."/>
            <person name="Feau N."/>
            <person name="Henrissat B."/>
            <person name="Schoch C.L."/>
            <person name="Horwitz B.A."/>
            <person name="Barry K.W."/>
            <person name="Condon B.J."/>
            <person name="Copeland A.C."/>
            <person name="Dhillon B."/>
            <person name="Glaser F."/>
            <person name="Hesse C.N."/>
            <person name="Kosti I."/>
            <person name="LaButti K."/>
            <person name="Lindquist E.A."/>
            <person name="Lucas S."/>
            <person name="Salamov A.A."/>
            <person name="Bradshaw R.E."/>
            <person name="Ciuffetti L."/>
            <person name="Hamelin R.C."/>
            <person name="Kema G.H.J."/>
            <person name="Lawrence C."/>
            <person name="Scott J.A."/>
            <person name="Spatafora J.W."/>
            <person name="Turgeon B.G."/>
            <person name="de Wit P.J.G.M."/>
            <person name="Zhong S."/>
            <person name="Goodwin S.B."/>
            <person name="Grigoriev I.V."/>
        </authorList>
    </citation>
    <scope>NUCLEOTIDE SEQUENCE [LARGE SCALE GENOMIC DNA]</scope>
    <source>
        <strain evidence="8 9">UAMH 10762</strain>
    </source>
</reference>
<evidence type="ECO:0000256" key="6">
    <source>
        <dbReference type="SAM" id="Phobius"/>
    </source>
</evidence>
<feature type="transmembrane region" description="Helical" evidence="6">
    <location>
        <begin position="362"/>
        <end position="387"/>
    </location>
</feature>
<keyword evidence="3 6" id="KW-1133">Transmembrane helix</keyword>
<evidence type="ECO:0000313" key="8">
    <source>
        <dbReference type="EMBL" id="EMC98370.1"/>
    </source>
</evidence>
<evidence type="ECO:0000313" key="9">
    <source>
        <dbReference type="Proteomes" id="UP000011761"/>
    </source>
</evidence>
<feature type="transmembrane region" description="Helical" evidence="6">
    <location>
        <begin position="194"/>
        <end position="214"/>
    </location>
</feature>
<dbReference type="KEGG" id="bcom:BAUCODRAFT_121245"/>
<dbReference type="OrthoDB" id="5376138at2759"/>
<feature type="transmembrane region" description="Helical" evidence="6">
    <location>
        <begin position="331"/>
        <end position="350"/>
    </location>
</feature>
<dbReference type="AlphaFoldDB" id="M2NH68"/>
<dbReference type="PROSITE" id="PS50850">
    <property type="entry name" value="MFS"/>
    <property type="match status" value="1"/>
</dbReference>
<keyword evidence="2 6" id="KW-0812">Transmembrane</keyword>
<dbReference type="PANTHER" id="PTHR23502">
    <property type="entry name" value="MAJOR FACILITATOR SUPERFAMILY"/>
    <property type="match status" value="1"/>
</dbReference>
<dbReference type="Pfam" id="PF07690">
    <property type="entry name" value="MFS_1"/>
    <property type="match status" value="1"/>
</dbReference>
<dbReference type="RefSeq" id="XP_007675019.1">
    <property type="nucleotide sequence ID" value="XM_007676829.1"/>
</dbReference>
<dbReference type="GO" id="GO:0022857">
    <property type="term" value="F:transmembrane transporter activity"/>
    <property type="evidence" value="ECO:0007669"/>
    <property type="project" value="InterPro"/>
</dbReference>
<dbReference type="EMBL" id="KB445553">
    <property type="protein sequence ID" value="EMC98370.1"/>
    <property type="molecule type" value="Genomic_DNA"/>
</dbReference>
<feature type="transmembrane region" description="Helical" evidence="6">
    <location>
        <begin position="437"/>
        <end position="460"/>
    </location>
</feature>
<accession>M2NH68</accession>
<feature type="transmembrane region" description="Helical" evidence="6">
    <location>
        <begin position="408"/>
        <end position="431"/>
    </location>
</feature>
<feature type="transmembrane region" description="Helical" evidence="6">
    <location>
        <begin position="481"/>
        <end position="499"/>
    </location>
</feature>
<dbReference type="GO" id="GO:0005886">
    <property type="term" value="C:plasma membrane"/>
    <property type="evidence" value="ECO:0007669"/>
    <property type="project" value="TreeGrafter"/>
</dbReference>
<dbReference type="HOGENOM" id="CLU_008455_0_3_1"/>
<dbReference type="InterPro" id="IPR036259">
    <property type="entry name" value="MFS_trans_sf"/>
</dbReference>
<feature type="transmembrane region" description="Helical" evidence="6">
    <location>
        <begin position="252"/>
        <end position="272"/>
    </location>
</feature>
<proteinExistence type="predicted"/>
<evidence type="ECO:0000256" key="5">
    <source>
        <dbReference type="SAM" id="MobiDB-lite"/>
    </source>
</evidence>
<dbReference type="eggNOG" id="KOG0255">
    <property type="taxonomic scope" value="Eukaryota"/>
</dbReference>
<feature type="transmembrane region" description="Helical" evidence="6">
    <location>
        <begin position="99"/>
        <end position="117"/>
    </location>
</feature>
<sequence>MADHTGSARPGTPSYKSNGSSYEHVVLGKLNPCKPDVITVADVEAHLAHKEAATAHGAAAAASLALHFANDGSGRRVLREENCYSKLGFCFPQRKKWRILIVLFIVQISMNFNAAIYPNAVPGMKEHFHVDGWKARLGQMVFLVAYAFGCELWAPWSEELGRKWVLQGSLFLVNLWQIPCALAPSFWVVFGFRFLGGLSSAGGSVTLGMVADMYEPNDQQFAVAFVVLGSVASAVITPIAGGAITQYLPWQWVFWISLIFGALTQALQLFLIPETRASILVTREAKRLRNEGTIVYSQDEIKGETLWKRLDWQECCTLMWRPYQFLIMEPIVRYLSLLSGFSDALIFIGLDSFGMVLKQWHFNHLTIGLSFIALLLSYIAAYFWFFYDYKKQGKMMRNEPDKFTPERRLWLLLFVAPLLSIGLFGFAWASLGPRSHIPWILPILFTVPIGIANFAVYMATIDYMIAAYGPYAASATGGNGFCRDLLAGLAALFATPFYNNVATGTKYQLTIPSLILSGIALLLIIPVYYCYAKGPEIRAKSKYASQLAQERAEHKEERQEAISASTSPDGSGSERDGEDAAAGD</sequence>
<feature type="transmembrane region" description="Helical" evidence="6">
    <location>
        <begin position="221"/>
        <end position="240"/>
    </location>
</feature>